<evidence type="ECO:0000313" key="2">
    <source>
        <dbReference type="EMBL" id="OLQ10987.1"/>
    </source>
</evidence>
<feature type="region of interest" description="Disordered" evidence="1">
    <location>
        <begin position="173"/>
        <end position="199"/>
    </location>
</feature>
<accession>A0A1Q9EUB2</accession>
<protein>
    <submittedName>
        <fullName evidence="2">Uncharacterized protein</fullName>
    </submittedName>
</protein>
<dbReference type="OrthoDB" id="425654at2759"/>
<dbReference type="EMBL" id="LSRX01000067">
    <property type="protein sequence ID" value="OLQ10987.1"/>
    <property type="molecule type" value="Genomic_DNA"/>
</dbReference>
<evidence type="ECO:0000313" key="3">
    <source>
        <dbReference type="Proteomes" id="UP000186817"/>
    </source>
</evidence>
<reference evidence="2 3" key="1">
    <citation type="submission" date="2016-02" db="EMBL/GenBank/DDBJ databases">
        <title>Genome analysis of coral dinoflagellate symbionts highlights evolutionary adaptations to a symbiotic lifestyle.</title>
        <authorList>
            <person name="Aranda M."/>
            <person name="Li Y."/>
            <person name="Liew Y.J."/>
            <person name="Baumgarten S."/>
            <person name="Simakov O."/>
            <person name="Wilson M."/>
            <person name="Piel J."/>
            <person name="Ashoor H."/>
            <person name="Bougouffa S."/>
            <person name="Bajic V.B."/>
            <person name="Ryu T."/>
            <person name="Ravasi T."/>
            <person name="Bayer T."/>
            <person name="Micklem G."/>
            <person name="Kim H."/>
            <person name="Bhak J."/>
            <person name="Lajeunesse T.C."/>
            <person name="Voolstra C.R."/>
        </authorList>
    </citation>
    <scope>NUCLEOTIDE SEQUENCE [LARGE SCALE GENOMIC DNA]</scope>
    <source>
        <strain evidence="2 3">CCMP2467</strain>
    </source>
</reference>
<dbReference type="AlphaFoldDB" id="A0A1Q9EUB2"/>
<organism evidence="2 3">
    <name type="scientific">Symbiodinium microadriaticum</name>
    <name type="common">Dinoflagellate</name>
    <name type="synonym">Zooxanthella microadriatica</name>
    <dbReference type="NCBI Taxonomy" id="2951"/>
    <lineage>
        <taxon>Eukaryota</taxon>
        <taxon>Sar</taxon>
        <taxon>Alveolata</taxon>
        <taxon>Dinophyceae</taxon>
        <taxon>Suessiales</taxon>
        <taxon>Symbiodiniaceae</taxon>
        <taxon>Symbiodinium</taxon>
    </lineage>
</organism>
<comment type="caution">
    <text evidence="2">The sequence shown here is derived from an EMBL/GenBank/DDBJ whole genome shotgun (WGS) entry which is preliminary data.</text>
</comment>
<sequence length="228" mass="24512">MVLKKFGAGEVDKARKWRSPGGDVLIFPAEDVVIRLSCGAFDKLLLLDEERGACAGERIPKPAATADFARALRKCGEAAPERVSIAWEEAVSARSRARQGGSPLSVMHELDGLAKFARLPSMGVKNLAGRVASLGQKRPLDEEAEESQSIYAGDDVQDVGKAEVALLGVLGDAQSKAKPTRPPGQPAPAAGEAVDPSTDIRLREAKRLEALSRRLDQRRAQTRRVQLL</sequence>
<proteinExistence type="predicted"/>
<gene>
    <name evidence="2" type="ORF">AK812_SmicGene5202</name>
</gene>
<name>A0A1Q9EUB2_SYMMI</name>
<keyword evidence="3" id="KW-1185">Reference proteome</keyword>
<dbReference type="Proteomes" id="UP000186817">
    <property type="component" value="Unassembled WGS sequence"/>
</dbReference>
<evidence type="ECO:0000256" key="1">
    <source>
        <dbReference type="SAM" id="MobiDB-lite"/>
    </source>
</evidence>